<name>A0ACB8BL06_9AGAM</name>
<accession>A0ACB8BL06</accession>
<evidence type="ECO:0000313" key="1">
    <source>
        <dbReference type="EMBL" id="KAH7926274.1"/>
    </source>
</evidence>
<comment type="caution">
    <text evidence="1">The sequence shown here is derived from an EMBL/GenBank/DDBJ whole genome shotgun (WGS) entry which is preliminary data.</text>
</comment>
<dbReference type="EMBL" id="MU266386">
    <property type="protein sequence ID" value="KAH7926274.1"/>
    <property type="molecule type" value="Genomic_DNA"/>
</dbReference>
<gene>
    <name evidence="1" type="ORF">BV22DRAFT_1033092</name>
</gene>
<protein>
    <submittedName>
        <fullName evidence="1">Uncharacterized protein</fullName>
    </submittedName>
</protein>
<evidence type="ECO:0000313" key="2">
    <source>
        <dbReference type="Proteomes" id="UP000790709"/>
    </source>
</evidence>
<proteinExistence type="predicted"/>
<keyword evidence="2" id="KW-1185">Reference proteome</keyword>
<dbReference type="Proteomes" id="UP000790709">
    <property type="component" value="Unassembled WGS sequence"/>
</dbReference>
<organism evidence="1 2">
    <name type="scientific">Leucogyrophana mollusca</name>
    <dbReference type="NCBI Taxonomy" id="85980"/>
    <lineage>
        <taxon>Eukaryota</taxon>
        <taxon>Fungi</taxon>
        <taxon>Dikarya</taxon>
        <taxon>Basidiomycota</taxon>
        <taxon>Agaricomycotina</taxon>
        <taxon>Agaricomycetes</taxon>
        <taxon>Agaricomycetidae</taxon>
        <taxon>Boletales</taxon>
        <taxon>Boletales incertae sedis</taxon>
        <taxon>Leucogyrophana</taxon>
    </lineage>
</organism>
<sequence length="484" mass="52758">MITVTENIRLSLSLYPIPSGGSLTSCILNKLWDELRGTSVDALQSSTPSLYSFADECLLCALIFGRLPPSPEEDHSIQGHMVPLQQQLEELEEPVGIVYATATPANSLAKEVNIGVVMDEKHRRKGYARDAVGIVLRWAFEEVGFHRVQAAVMDTPGKDRPLRLFTGLGFGHEGTRRRSAYCPEEGIVGGWRDVTYLALLDTEWVLRGFLKLGPVDVWDEMFARHAREREELVNWEEKHKRVRRVSSTETVRDGEQPPSNEGRPDSGLPTFFWSSASSSSSCQSSDYGSVPSSPSPHPSTDMETDDEMDLFRDVPNCAPLITQSALLGVPPLLSVSRSPASSFDPRSARLSMLRTIPSSSEASAQTPISIPPSSPSPSISSSLGSEIEDEPSPAPSMLSNEHHWERMRDSVMRRFGSSSSGSSRRSHARSSPSSSQRSRPPSDVWSDAESVNIASGSEWDILDSSGSSQSGSESGSPRGLGIAL</sequence>
<reference evidence="1" key="1">
    <citation type="journal article" date="2021" name="New Phytol.">
        <title>Evolutionary innovations through gain and loss of genes in the ectomycorrhizal Boletales.</title>
        <authorList>
            <person name="Wu G."/>
            <person name="Miyauchi S."/>
            <person name="Morin E."/>
            <person name="Kuo A."/>
            <person name="Drula E."/>
            <person name="Varga T."/>
            <person name="Kohler A."/>
            <person name="Feng B."/>
            <person name="Cao Y."/>
            <person name="Lipzen A."/>
            <person name="Daum C."/>
            <person name="Hundley H."/>
            <person name="Pangilinan J."/>
            <person name="Johnson J."/>
            <person name="Barry K."/>
            <person name="LaButti K."/>
            <person name="Ng V."/>
            <person name="Ahrendt S."/>
            <person name="Min B."/>
            <person name="Choi I.G."/>
            <person name="Park H."/>
            <person name="Plett J.M."/>
            <person name="Magnuson J."/>
            <person name="Spatafora J.W."/>
            <person name="Nagy L.G."/>
            <person name="Henrissat B."/>
            <person name="Grigoriev I.V."/>
            <person name="Yang Z.L."/>
            <person name="Xu J."/>
            <person name="Martin F.M."/>
        </authorList>
    </citation>
    <scope>NUCLEOTIDE SEQUENCE</scope>
    <source>
        <strain evidence="1">KUC20120723A-06</strain>
    </source>
</reference>